<organism evidence="2 3">
    <name type="scientific">Sorangium atrum</name>
    <dbReference type="NCBI Taxonomy" id="2995308"/>
    <lineage>
        <taxon>Bacteria</taxon>
        <taxon>Pseudomonadati</taxon>
        <taxon>Myxococcota</taxon>
        <taxon>Polyangia</taxon>
        <taxon>Polyangiales</taxon>
        <taxon>Polyangiaceae</taxon>
        <taxon>Sorangium</taxon>
    </lineage>
</organism>
<dbReference type="InterPro" id="IPR006311">
    <property type="entry name" value="TAT_signal"/>
</dbReference>
<comment type="caution">
    <text evidence="2">The sequence shown here is derived from an EMBL/GenBank/DDBJ whole genome shotgun (WGS) entry which is preliminary data.</text>
</comment>
<sequence>MTTRNKAARGSSEPARARRAITRAVAGIAALAALAGASTAHAEGDGAYGRLDGDLDLRAGAGASFADGGPALCARGAAVYLSTAGLYAHYTDALGADGAPVARSIAGGVFIQPLFLARYASDLERSAPWLDLFIDSVALGVGSFWEAPPGAGLAAEPGLELSLSLDVPLLGDATGPFLGVRGALRFRGPELSGDEGPRDAQRAMVSVTLGWHHVLRAHLVDAGDRAPARAAVQRGVVGARTR</sequence>
<protein>
    <recommendedName>
        <fullName evidence="4">Secreted protein</fullName>
    </recommendedName>
</protein>
<evidence type="ECO:0000313" key="2">
    <source>
        <dbReference type="EMBL" id="MDC0681173.1"/>
    </source>
</evidence>
<dbReference type="EMBL" id="JAQNDK010000003">
    <property type="protein sequence ID" value="MDC0681173.1"/>
    <property type="molecule type" value="Genomic_DNA"/>
</dbReference>
<feature type="chain" id="PRO_5045721963" description="Secreted protein" evidence="1">
    <location>
        <begin position="43"/>
        <end position="242"/>
    </location>
</feature>
<feature type="signal peptide" evidence="1">
    <location>
        <begin position="1"/>
        <end position="42"/>
    </location>
</feature>
<name>A0ABT5C687_9BACT</name>
<keyword evidence="1" id="KW-0732">Signal</keyword>
<keyword evidence="3" id="KW-1185">Reference proteome</keyword>
<evidence type="ECO:0000256" key="1">
    <source>
        <dbReference type="SAM" id="SignalP"/>
    </source>
</evidence>
<dbReference type="RefSeq" id="WP_272098216.1">
    <property type="nucleotide sequence ID" value="NZ_JAQNDK010000003.1"/>
</dbReference>
<proteinExistence type="predicted"/>
<reference evidence="2 3" key="1">
    <citation type="submission" date="2023-01" db="EMBL/GenBank/DDBJ databases">
        <title>Minimal conservation of predation-associated metabolite biosynthetic gene clusters underscores biosynthetic potential of Myxococcota including descriptions for ten novel species: Archangium lansinium sp. nov., Myxococcus landrumus sp. nov., Nannocystis bai.</title>
        <authorList>
            <person name="Ahearne A."/>
            <person name="Stevens C."/>
            <person name="Dowd S."/>
        </authorList>
    </citation>
    <scope>NUCLEOTIDE SEQUENCE [LARGE SCALE GENOMIC DNA]</scope>
    <source>
        <strain evidence="2 3">WIWO2</strain>
    </source>
</reference>
<evidence type="ECO:0008006" key="4">
    <source>
        <dbReference type="Google" id="ProtNLM"/>
    </source>
</evidence>
<evidence type="ECO:0000313" key="3">
    <source>
        <dbReference type="Proteomes" id="UP001217485"/>
    </source>
</evidence>
<dbReference type="Proteomes" id="UP001217485">
    <property type="component" value="Unassembled WGS sequence"/>
</dbReference>
<accession>A0ABT5C687</accession>
<dbReference type="PROSITE" id="PS51318">
    <property type="entry name" value="TAT"/>
    <property type="match status" value="1"/>
</dbReference>
<gene>
    <name evidence="2" type="ORF">POL72_25765</name>
</gene>